<dbReference type="Proteomes" id="UP000790709">
    <property type="component" value="Unassembled WGS sequence"/>
</dbReference>
<dbReference type="EMBL" id="MU266583">
    <property type="protein sequence ID" value="KAH7920397.1"/>
    <property type="molecule type" value="Genomic_DNA"/>
</dbReference>
<name>A0ACB8B4S0_9AGAM</name>
<keyword evidence="2" id="KW-1185">Reference proteome</keyword>
<protein>
    <submittedName>
        <fullName evidence="1">Cytochrome P450</fullName>
    </submittedName>
</protein>
<gene>
    <name evidence="1" type="ORF">BV22DRAFT_1021277</name>
</gene>
<evidence type="ECO:0000313" key="2">
    <source>
        <dbReference type="Proteomes" id="UP000790709"/>
    </source>
</evidence>
<evidence type="ECO:0000313" key="1">
    <source>
        <dbReference type="EMBL" id="KAH7920397.1"/>
    </source>
</evidence>
<proteinExistence type="predicted"/>
<organism evidence="1 2">
    <name type="scientific">Leucogyrophana mollusca</name>
    <dbReference type="NCBI Taxonomy" id="85980"/>
    <lineage>
        <taxon>Eukaryota</taxon>
        <taxon>Fungi</taxon>
        <taxon>Dikarya</taxon>
        <taxon>Basidiomycota</taxon>
        <taxon>Agaricomycotina</taxon>
        <taxon>Agaricomycetes</taxon>
        <taxon>Agaricomycetidae</taxon>
        <taxon>Boletales</taxon>
        <taxon>Boletales incertae sedis</taxon>
        <taxon>Leucogyrophana</taxon>
    </lineage>
</organism>
<reference evidence="1" key="1">
    <citation type="journal article" date="2021" name="New Phytol.">
        <title>Evolutionary innovations through gain and loss of genes in the ectomycorrhizal Boletales.</title>
        <authorList>
            <person name="Wu G."/>
            <person name="Miyauchi S."/>
            <person name="Morin E."/>
            <person name="Kuo A."/>
            <person name="Drula E."/>
            <person name="Varga T."/>
            <person name="Kohler A."/>
            <person name="Feng B."/>
            <person name="Cao Y."/>
            <person name="Lipzen A."/>
            <person name="Daum C."/>
            <person name="Hundley H."/>
            <person name="Pangilinan J."/>
            <person name="Johnson J."/>
            <person name="Barry K."/>
            <person name="LaButti K."/>
            <person name="Ng V."/>
            <person name="Ahrendt S."/>
            <person name="Min B."/>
            <person name="Choi I.G."/>
            <person name="Park H."/>
            <person name="Plett J.M."/>
            <person name="Magnuson J."/>
            <person name="Spatafora J.W."/>
            <person name="Nagy L.G."/>
            <person name="Henrissat B."/>
            <person name="Grigoriev I.V."/>
            <person name="Yang Z.L."/>
            <person name="Xu J."/>
            <person name="Martin F.M."/>
        </authorList>
    </citation>
    <scope>NUCLEOTIDE SEQUENCE</scope>
    <source>
        <strain evidence="1">KUC20120723A-06</strain>
    </source>
</reference>
<accession>A0ACB8B4S0</accession>
<sequence length="538" mass="60085">MSWRTVTVAAFSVVVVSRVVKFIKGLKAVSFLPGRRVPFQPLSLPGVLFPETTWNPGLLFTSTWRHTRNIYTRNGGDAFSVVPYIHGAPVLYTQSMAVARQVVTTGHKSATFGKAESMAAALVFWGPSIATAEGDLWRKYRRIMAPAFNNQTYARVWTTSQRLYADLLEVEGWNSLDVVDVPSTEALTLKFALIIIASCGFGVPFSWAAPPSHDGQLSIQECLQTIAHTNVFAIAAPGWVWRLPFRWIQNTRRAYDSMRVFMHEHVRARREAIHSSETREKDVFTLLVEASEEEGGKMAMSDEELIGNTFALLFAGHETTGHTLAATLAFLALHEDVQEEVAAQVREVVSERAGGELLLEDKSRLDKVLAAFYEGVRMFPSALFLLREAKQDTTLTLELDNVKCVLPVKKGTHIVVDVIGVQYNPKYFGDPEEFRPSRWYTNSGDEKEDLTELEEVTAFGIGPRACLGRKFATTEALCLISHLLRDWRVEPLLALKGGPSGKASELESRDAWRTRVLKATLGLIMGLKDVPLRFVRRV</sequence>
<comment type="caution">
    <text evidence="1">The sequence shown here is derived from an EMBL/GenBank/DDBJ whole genome shotgun (WGS) entry which is preliminary data.</text>
</comment>